<organism evidence="1 2">
    <name type="scientific">Flavivirga aquatica</name>
    <dbReference type="NCBI Taxonomy" id="1849968"/>
    <lineage>
        <taxon>Bacteria</taxon>
        <taxon>Pseudomonadati</taxon>
        <taxon>Bacteroidota</taxon>
        <taxon>Flavobacteriia</taxon>
        <taxon>Flavobacteriales</taxon>
        <taxon>Flavobacteriaceae</taxon>
        <taxon>Flavivirga</taxon>
    </lineage>
</organism>
<evidence type="ECO:0000313" key="1">
    <source>
        <dbReference type="EMBL" id="OEK08926.1"/>
    </source>
</evidence>
<protein>
    <submittedName>
        <fullName evidence="1">Uncharacterized protein</fullName>
    </submittedName>
</protein>
<reference evidence="1 2" key="1">
    <citation type="submission" date="2016-05" db="EMBL/GenBank/DDBJ databases">
        <title>Draft Genome Sequence of Algibacter sp. Strain SK-16 Isolated from the Surface Water of Aburatsubo Inlet.</title>
        <authorList>
            <person name="Wong S.-K."/>
            <person name="Yoshizawa S."/>
            <person name="Nakajima Y."/>
            <person name="Ogura Y."/>
            <person name="Tetsuya H."/>
            <person name="Hamasaki K."/>
        </authorList>
    </citation>
    <scope>NUCLEOTIDE SEQUENCE [LARGE SCALE GENOMIC DNA]</scope>
    <source>
        <strain evidence="1 2">SK-16</strain>
    </source>
</reference>
<proteinExistence type="predicted"/>
<evidence type="ECO:0000313" key="2">
    <source>
        <dbReference type="Proteomes" id="UP000095713"/>
    </source>
</evidence>
<accession>A0A1E5TC38</accession>
<dbReference type="AlphaFoldDB" id="A0A1E5TC38"/>
<dbReference type="Proteomes" id="UP000095713">
    <property type="component" value="Unassembled WGS sequence"/>
</dbReference>
<sequence length="210" mass="24973">MQKNILNRMKNWILIILCLSISVIYGQNRQPKELGIGFAIADNPYSYEDMSHPKDIYTNKELTNRIQTDKIFPFFYKPDYGLYHFICLEKNSSYYKILINDSEIGFIPNNKNYIFKNWETILMTASVERIDKENLIRSNPIETDKKSIINDCKYETLKVTDVIERKGEFWIEVSFATNCEPYPKENAERKTGWIKWRNMNKLLVRIQLLC</sequence>
<name>A0A1E5TC38_9FLAO</name>
<gene>
    <name evidence="1" type="ORF">A8C32_14600</name>
</gene>
<dbReference type="EMBL" id="MDJD01000016">
    <property type="protein sequence ID" value="OEK08926.1"/>
    <property type="molecule type" value="Genomic_DNA"/>
</dbReference>
<keyword evidence="2" id="KW-1185">Reference proteome</keyword>
<comment type="caution">
    <text evidence="1">The sequence shown here is derived from an EMBL/GenBank/DDBJ whole genome shotgun (WGS) entry which is preliminary data.</text>
</comment>